<dbReference type="OrthoDB" id="9987952at2"/>
<organism evidence="1 2">
    <name type="scientific">Magnetospirillum gryphiswaldense (strain DSM 6361 / JCM 21280 / NBRC 15271 / MSR-1)</name>
    <dbReference type="NCBI Taxonomy" id="431944"/>
    <lineage>
        <taxon>Bacteria</taxon>
        <taxon>Pseudomonadati</taxon>
        <taxon>Pseudomonadota</taxon>
        <taxon>Alphaproteobacteria</taxon>
        <taxon>Rhodospirillales</taxon>
        <taxon>Rhodospirillaceae</taxon>
        <taxon>Magnetospirillum</taxon>
    </lineage>
</organism>
<protein>
    <submittedName>
        <fullName evidence="1">Uncharacterized protein</fullName>
    </submittedName>
</protein>
<keyword evidence="2" id="KW-1185">Reference proteome</keyword>
<evidence type="ECO:0000313" key="1">
    <source>
        <dbReference type="EMBL" id="CDK97823.1"/>
    </source>
</evidence>
<dbReference type="HOGENOM" id="CLU_1265671_0_0_5"/>
<evidence type="ECO:0000313" key="2">
    <source>
        <dbReference type="Proteomes" id="UP000018922"/>
    </source>
</evidence>
<name>V6F020_MAGGM</name>
<dbReference type="eggNOG" id="ENOG50334ZJ">
    <property type="taxonomic scope" value="Bacteria"/>
</dbReference>
<dbReference type="KEGG" id="mgy:MGMSRv2__0608"/>
<reference evidence="1 2" key="1">
    <citation type="journal article" date="2014" name="Genome Announc.">
        <title>Complete genome sequence of Magnetospirillum gryphiswaldense MSR-1.</title>
        <authorList>
            <person name="Wang X."/>
            <person name="Wang Q."/>
            <person name="Zhang W."/>
            <person name="Wang Y."/>
            <person name="Li L."/>
            <person name="Wen T."/>
            <person name="Zhang T."/>
            <person name="Zhang Y."/>
            <person name="Xu J."/>
            <person name="Hu J."/>
            <person name="Li S."/>
            <person name="Liu L."/>
            <person name="Liu J."/>
            <person name="Jiang W."/>
            <person name="Tian J."/>
            <person name="Li Y."/>
            <person name="Schuler D."/>
            <person name="Wang L."/>
            <person name="Li J."/>
        </authorList>
    </citation>
    <scope>NUCLEOTIDE SEQUENCE [LARGE SCALE GENOMIC DNA]</scope>
    <source>
        <strain evidence="2">DSM 6361 / JCM 21280 / NBRC 15271 / MSR-1</strain>
    </source>
</reference>
<gene>
    <name evidence="1" type="ordered locus">MGMSRv2__0608</name>
</gene>
<dbReference type="Proteomes" id="UP000018922">
    <property type="component" value="Chromosome I"/>
</dbReference>
<dbReference type="RefSeq" id="WP_024078862.1">
    <property type="nucleotide sequence ID" value="NZ_CP027526.1"/>
</dbReference>
<dbReference type="EMBL" id="HG794546">
    <property type="protein sequence ID" value="CDK97823.1"/>
    <property type="molecule type" value="Genomic_DNA"/>
</dbReference>
<accession>V6F020</accession>
<dbReference type="STRING" id="1430440.MGMSRv2__0608"/>
<dbReference type="KEGG" id="mgry:MSR1_06680"/>
<dbReference type="AlphaFoldDB" id="V6F020"/>
<proteinExistence type="predicted"/>
<sequence>MAKTPELRRGERRALLVLAVLAVVLAFAAIPRLIAGTLLALAPGVHSDGLYPQPEEWAATEEFLARAEAWQASTEIGRYRALVRHLAKAPDERAGLEKLLAQAPLLPEQWLWLGQILARTDPAQAIAAWRMSVYNARVYPSIMESRLDLGLELKPEMGAEDQGLLDDQFRLSYVVRPAQVQQILAQQRNLIHRGYFARVVKNLSDADMDAIMRIHVLH</sequence>